<evidence type="ECO:0000259" key="5">
    <source>
        <dbReference type="SMART" id="SM00849"/>
    </source>
</evidence>
<proteinExistence type="inferred from homology"/>
<dbReference type="SUPFAM" id="SSF56281">
    <property type="entry name" value="Metallo-hydrolase/oxidoreductase"/>
    <property type="match status" value="1"/>
</dbReference>
<dbReference type="InterPro" id="IPR036866">
    <property type="entry name" value="RibonucZ/Hydroxyglut_hydro"/>
</dbReference>
<dbReference type="CDD" id="cd16281">
    <property type="entry name" value="metallo-hydrolase-like_MBL-fold"/>
    <property type="match status" value="1"/>
</dbReference>
<evidence type="ECO:0000256" key="4">
    <source>
        <dbReference type="ARBA" id="ARBA00022833"/>
    </source>
</evidence>
<evidence type="ECO:0000256" key="1">
    <source>
        <dbReference type="ARBA" id="ARBA00007749"/>
    </source>
</evidence>
<reference evidence="7" key="1">
    <citation type="journal article" date="2022" name="Int. J. Syst. Evol. Microbiol.">
        <title>Anaeromyxobacter oryzae sp. nov., Anaeromyxobacter diazotrophicus sp. nov. and Anaeromyxobacter paludicola sp. nov., isolated from paddy soils.</title>
        <authorList>
            <person name="Itoh H."/>
            <person name="Xu Z."/>
            <person name="Mise K."/>
            <person name="Masuda Y."/>
            <person name="Ushijima N."/>
            <person name="Hayakawa C."/>
            <person name="Shiratori Y."/>
            <person name="Senoo K."/>
        </authorList>
    </citation>
    <scope>NUCLEOTIDE SEQUENCE [LARGE SCALE GENOMIC DNA]</scope>
    <source>
        <strain evidence="7">Red232</strain>
    </source>
</reference>
<gene>
    <name evidence="6" type="ORF">AMOR_16310</name>
</gene>
<dbReference type="EMBL" id="AP025591">
    <property type="protein sequence ID" value="BDG02635.1"/>
    <property type="molecule type" value="Genomic_DNA"/>
</dbReference>
<dbReference type="Proteomes" id="UP001162891">
    <property type="component" value="Chromosome"/>
</dbReference>
<organism evidence="6 7">
    <name type="scientific">Anaeromyxobacter oryzae</name>
    <dbReference type="NCBI Taxonomy" id="2918170"/>
    <lineage>
        <taxon>Bacteria</taxon>
        <taxon>Pseudomonadati</taxon>
        <taxon>Myxococcota</taxon>
        <taxon>Myxococcia</taxon>
        <taxon>Myxococcales</taxon>
        <taxon>Cystobacterineae</taxon>
        <taxon>Anaeromyxobacteraceae</taxon>
        <taxon>Anaeromyxobacter</taxon>
    </lineage>
</organism>
<evidence type="ECO:0000256" key="3">
    <source>
        <dbReference type="ARBA" id="ARBA00022801"/>
    </source>
</evidence>
<comment type="similarity">
    <text evidence="1">Belongs to the metallo-beta-lactamase superfamily.</text>
</comment>
<dbReference type="SMART" id="SM00849">
    <property type="entry name" value="Lactamase_B"/>
    <property type="match status" value="1"/>
</dbReference>
<sequence>MSRRAFYVRPVRIGRWELSSLVDARFALDGGAVFGVVPRPEWERASEPDARNRVALLARCLLAVDRDARRVVLVDVGPGDKWEPARAERHALDRSAGGLDAALARHGLRREHVTDVVLTHLHLHHAGGVTRRDAAGHAALAFPRATHHVQRRHWAWAHGPSDRDGPSFLPEDFDVLGRSDRLHLVEGEAEILPDVELVVSEGHTVAQQLPRFHGDQTHLTFCGDLVPTRAHLEPSWIMAFDLQPVTTLEEKKVVLAEALEDDGIIAFGHDPNMAACRLREEEGHPVFREQVEL</sequence>
<evidence type="ECO:0000313" key="6">
    <source>
        <dbReference type="EMBL" id="BDG02635.1"/>
    </source>
</evidence>
<feature type="domain" description="Metallo-beta-lactamase" evidence="5">
    <location>
        <begin position="57"/>
        <end position="269"/>
    </location>
</feature>
<evidence type="ECO:0000256" key="2">
    <source>
        <dbReference type="ARBA" id="ARBA00022723"/>
    </source>
</evidence>
<dbReference type="InterPro" id="IPR001279">
    <property type="entry name" value="Metallo-B-lactamas"/>
</dbReference>
<keyword evidence="7" id="KW-1185">Reference proteome</keyword>
<dbReference type="PANTHER" id="PTHR42978">
    <property type="entry name" value="QUORUM-QUENCHING LACTONASE YTNP-RELATED-RELATED"/>
    <property type="match status" value="1"/>
</dbReference>
<accession>A0ABM7WT12</accession>
<dbReference type="Gene3D" id="3.60.15.10">
    <property type="entry name" value="Ribonuclease Z/Hydroxyacylglutathione hydrolase-like"/>
    <property type="match status" value="1"/>
</dbReference>
<dbReference type="PANTHER" id="PTHR42978:SF6">
    <property type="entry name" value="QUORUM-QUENCHING LACTONASE YTNP-RELATED"/>
    <property type="match status" value="1"/>
</dbReference>
<dbReference type="InterPro" id="IPR051013">
    <property type="entry name" value="MBL_superfamily_lactonases"/>
</dbReference>
<keyword evidence="3" id="KW-0378">Hydrolase</keyword>
<dbReference type="Pfam" id="PF00753">
    <property type="entry name" value="Lactamase_B"/>
    <property type="match status" value="1"/>
</dbReference>
<keyword evidence="4" id="KW-0862">Zinc</keyword>
<evidence type="ECO:0000313" key="7">
    <source>
        <dbReference type="Proteomes" id="UP001162891"/>
    </source>
</evidence>
<keyword evidence="2" id="KW-0479">Metal-binding</keyword>
<protein>
    <submittedName>
        <fullName evidence="6">MBL fold metallo-hydrolase</fullName>
    </submittedName>
</protein>
<name>A0ABM7WT12_9BACT</name>